<dbReference type="AlphaFoldDB" id="A0A2W4YWN5"/>
<dbReference type="Proteomes" id="UP000248614">
    <property type="component" value="Unassembled WGS sequence"/>
</dbReference>
<proteinExistence type="predicted"/>
<keyword evidence="1" id="KW-1133">Transmembrane helix</keyword>
<name>A0A2W4YWN5_9SPHN</name>
<accession>A0A2W4YWN5</accession>
<comment type="caution">
    <text evidence="2">The sequence shown here is derived from an EMBL/GenBank/DDBJ whole genome shotgun (WGS) entry which is preliminary data.</text>
</comment>
<dbReference type="EMBL" id="QFNF01000043">
    <property type="protein sequence ID" value="PZO74084.1"/>
    <property type="molecule type" value="Genomic_DNA"/>
</dbReference>
<sequence>MKLTMFAARQPVGVRLGMLILEGIVVVVMLVAQLLVLPGVSPVALIPPILIVGHCGNGNANG</sequence>
<organism evidence="2 3">
    <name type="scientific">Sphingomonas hengshuiensis</name>
    <dbReference type="NCBI Taxonomy" id="1609977"/>
    <lineage>
        <taxon>Bacteria</taxon>
        <taxon>Pseudomonadati</taxon>
        <taxon>Pseudomonadota</taxon>
        <taxon>Alphaproteobacteria</taxon>
        <taxon>Sphingomonadales</taxon>
        <taxon>Sphingomonadaceae</taxon>
        <taxon>Sphingomonas</taxon>
    </lineage>
</organism>
<gene>
    <name evidence="2" type="ORF">DI632_13745</name>
</gene>
<evidence type="ECO:0000313" key="2">
    <source>
        <dbReference type="EMBL" id="PZO74084.1"/>
    </source>
</evidence>
<evidence type="ECO:0000256" key="1">
    <source>
        <dbReference type="SAM" id="Phobius"/>
    </source>
</evidence>
<feature type="transmembrane region" description="Helical" evidence="1">
    <location>
        <begin position="12"/>
        <end position="36"/>
    </location>
</feature>
<evidence type="ECO:0000313" key="3">
    <source>
        <dbReference type="Proteomes" id="UP000248614"/>
    </source>
</evidence>
<keyword evidence="1" id="KW-0472">Membrane</keyword>
<protein>
    <submittedName>
        <fullName evidence="2">Uncharacterized protein</fullName>
    </submittedName>
</protein>
<keyword evidence="1" id="KW-0812">Transmembrane</keyword>
<reference evidence="2 3" key="1">
    <citation type="submission" date="2017-08" db="EMBL/GenBank/DDBJ databases">
        <title>Infants hospitalized years apart are colonized by the same room-sourced microbial strains.</title>
        <authorList>
            <person name="Brooks B."/>
            <person name="Olm M.R."/>
            <person name="Firek B.A."/>
            <person name="Baker R."/>
            <person name="Thomas B.C."/>
            <person name="Morowitz M.J."/>
            <person name="Banfield J.F."/>
        </authorList>
    </citation>
    <scope>NUCLEOTIDE SEQUENCE [LARGE SCALE GENOMIC DNA]</scope>
    <source>
        <strain evidence="2">S2_018_000_R3_110</strain>
    </source>
</reference>